<keyword evidence="2" id="KW-1185">Reference proteome</keyword>
<reference evidence="2" key="1">
    <citation type="journal article" date="2017" name="Front. Plant Sci.">
        <title>Climate Clever Clovers: New Paradigm to Reduce the Environmental Footprint of Ruminants by Breeding Low Methanogenic Forages Utilizing Haplotype Variation.</title>
        <authorList>
            <person name="Kaur P."/>
            <person name="Appels R."/>
            <person name="Bayer P.E."/>
            <person name="Keeble-Gagnere G."/>
            <person name="Wang J."/>
            <person name="Hirakawa H."/>
            <person name="Shirasawa K."/>
            <person name="Vercoe P."/>
            <person name="Stefanova K."/>
            <person name="Durmic Z."/>
            <person name="Nichols P."/>
            <person name="Revell C."/>
            <person name="Isobe S.N."/>
            <person name="Edwards D."/>
            <person name="Erskine W."/>
        </authorList>
    </citation>
    <scope>NUCLEOTIDE SEQUENCE [LARGE SCALE GENOMIC DNA]</scope>
    <source>
        <strain evidence="2">cv. Daliak</strain>
    </source>
</reference>
<evidence type="ECO:0000313" key="1">
    <source>
        <dbReference type="EMBL" id="GAU21845.1"/>
    </source>
</evidence>
<name>A0A2Z6MFV7_TRISU</name>
<dbReference type="AlphaFoldDB" id="A0A2Z6MFV7"/>
<dbReference type="EMBL" id="DF973238">
    <property type="protein sequence ID" value="GAU21845.1"/>
    <property type="molecule type" value="Genomic_DNA"/>
</dbReference>
<organism evidence="1 2">
    <name type="scientific">Trifolium subterraneum</name>
    <name type="common">Subterranean clover</name>
    <dbReference type="NCBI Taxonomy" id="3900"/>
    <lineage>
        <taxon>Eukaryota</taxon>
        <taxon>Viridiplantae</taxon>
        <taxon>Streptophyta</taxon>
        <taxon>Embryophyta</taxon>
        <taxon>Tracheophyta</taxon>
        <taxon>Spermatophyta</taxon>
        <taxon>Magnoliopsida</taxon>
        <taxon>eudicotyledons</taxon>
        <taxon>Gunneridae</taxon>
        <taxon>Pentapetalae</taxon>
        <taxon>rosids</taxon>
        <taxon>fabids</taxon>
        <taxon>Fabales</taxon>
        <taxon>Fabaceae</taxon>
        <taxon>Papilionoideae</taxon>
        <taxon>50 kb inversion clade</taxon>
        <taxon>NPAAA clade</taxon>
        <taxon>Hologalegina</taxon>
        <taxon>IRL clade</taxon>
        <taxon>Trifolieae</taxon>
        <taxon>Trifolium</taxon>
    </lineage>
</organism>
<accession>A0A2Z6MFV7</accession>
<proteinExistence type="predicted"/>
<sequence length="86" mass="9447">MEATTTVEGTELGGQQSAVKLQLWGRVLVEIVAMVEYRVVKWSWRVLDCVSVMMTVVVEHVAVVVVVDSVGERAKNDNDNGGCQLQ</sequence>
<evidence type="ECO:0000313" key="2">
    <source>
        <dbReference type="Proteomes" id="UP000242715"/>
    </source>
</evidence>
<protein>
    <submittedName>
        <fullName evidence="1">Uncharacterized protein</fullName>
    </submittedName>
</protein>
<gene>
    <name evidence="1" type="ORF">TSUD_176910</name>
</gene>
<dbReference type="Proteomes" id="UP000242715">
    <property type="component" value="Unassembled WGS sequence"/>
</dbReference>